<evidence type="ECO:0000256" key="4">
    <source>
        <dbReference type="ARBA" id="ARBA00022553"/>
    </source>
</evidence>
<evidence type="ECO:0000256" key="3">
    <source>
        <dbReference type="ARBA" id="ARBA00012438"/>
    </source>
</evidence>
<evidence type="ECO:0000259" key="11">
    <source>
        <dbReference type="PROSITE" id="PS50109"/>
    </source>
</evidence>
<evidence type="ECO:0000256" key="8">
    <source>
        <dbReference type="ARBA" id="ARBA00039401"/>
    </source>
</evidence>
<feature type="transmembrane region" description="Helical" evidence="10">
    <location>
        <begin position="9"/>
        <end position="32"/>
    </location>
</feature>
<evidence type="ECO:0000256" key="9">
    <source>
        <dbReference type="SAM" id="MobiDB-lite"/>
    </source>
</evidence>
<dbReference type="InterPro" id="IPR004358">
    <property type="entry name" value="Sig_transdc_His_kin-like_C"/>
</dbReference>
<dbReference type="PROSITE" id="PS50109">
    <property type="entry name" value="HIS_KIN"/>
    <property type="match status" value="1"/>
</dbReference>
<accession>A0ABN6MHV4</accession>
<keyword evidence="10" id="KW-0812">Transmembrane</keyword>
<dbReference type="InterPro" id="IPR003594">
    <property type="entry name" value="HATPase_dom"/>
</dbReference>
<dbReference type="PRINTS" id="PR00344">
    <property type="entry name" value="BCTRLSENSOR"/>
</dbReference>
<evidence type="ECO:0000256" key="1">
    <source>
        <dbReference type="ARBA" id="ARBA00000085"/>
    </source>
</evidence>
<evidence type="ECO:0000313" key="13">
    <source>
        <dbReference type="Proteomes" id="UP001320544"/>
    </source>
</evidence>
<dbReference type="Gene3D" id="3.30.565.10">
    <property type="entry name" value="Histidine kinase-like ATPase, C-terminal domain"/>
    <property type="match status" value="1"/>
</dbReference>
<dbReference type="Gene3D" id="1.10.287.130">
    <property type="match status" value="1"/>
</dbReference>
<name>A0ABN6MHV4_9ACTN</name>
<comment type="catalytic activity">
    <reaction evidence="1">
        <text>ATP + protein L-histidine = ADP + protein N-phospho-L-histidine.</text>
        <dbReference type="EC" id="2.7.13.3"/>
    </reaction>
</comment>
<feature type="transmembrane region" description="Helical" evidence="10">
    <location>
        <begin position="173"/>
        <end position="200"/>
    </location>
</feature>
<organism evidence="12 13">
    <name type="scientific">Raoultibacter timonensis</name>
    <dbReference type="NCBI Taxonomy" id="1907662"/>
    <lineage>
        <taxon>Bacteria</taxon>
        <taxon>Bacillati</taxon>
        <taxon>Actinomycetota</taxon>
        <taxon>Coriobacteriia</taxon>
        <taxon>Eggerthellales</taxon>
        <taxon>Eggerthellaceae</taxon>
        <taxon>Raoultibacter</taxon>
    </lineage>
</organism>
<comment type="subcellular location">
    <subcellularLocation>
        <location evidence="2">Cell membrane</location>
    </subcellularLocation>
</comment>
<dbReference type="InterPro" id="IPR036890">
    <property type="entry name" value="HATPase_C_sf"/>
</dbReference>
<keyword evidence="6 12" id="KW-0418">Kinase</keyword>
<dbReference type="PANTHER" id="PTHR45453">
    <property type="entry name" value="PHOSPHATE REGULON SENSOR PROTEIN PHOR"/>
    <property type="match status" value="1"/>
</dbReference>
<feature type="compositionally biased region" description="Basic and acidic residues" evidence="9">
    <location>
        <begin position="78"/>
        <end position="88"/>
    </location>
</feature>
<dbReference type="InterPro" id="IPR005467">
    <property type="entry name" value="His_kinase_dom"/>
</dbReference>
<dbReference type="InterPro" id="IPR036097">
    <property type="entry name" value="HisK_dim/P_sf"/>
</dbReference>
<protein>
    <recommendedName>
        <fullName evidence="8">Sensor-like histidine kinase SenX3</fullName>
        <ecNumber evidence="3">2.7.13.3</ecNumber>
    </recommendedName>
</protein>
<keyword evidence="5" id="KW-0808">Transferase</keyword>
<dbReference type="PANTHER" id="PTHR45453:SF1">
    <property type="entry name" value="PHOSPHATE REGULON SENSOR PROTEIN PHOR"/>
    <property type="match status" value="1"/>
</dbReference>
<dbReference type="SMART" id="SM00387">
    <property type="entry name" value="HATPase_c"/>
    <property type="match status" value="1"/>
</dbReference>
<feature type="domain" description="Histidine kinase" evidence="11">
    <location>
        <begin position="216"/>
        <end position="433"/>
    </location>
</feature>
<evidence type="ECO:0000256" key="2">
    <source>
        <dbReference type="ARBA" id="ARBA00004236"/>
    </source>
</evidence>
<reference evidence="12 13" key="1">
    <citation type="submission" date="2022-01" db="EMBL/GenBank/DDBJ databases">
        <title>Novel bile acid biosynthetic pathways are enriched in the microbiome of centenarians.</title>
        <authorList>
            <person name="Sato Y."/>
            <person name="Atarashi K."/>
            <person name="Plichta R.D."/>
            <person name="Arai Y."/>
            <person name="Sasajima S."/>
            <person name="Kearney M.S."/>
            <person name="Suda W."/>
            <person name="Takeshita K."/>
            <person name="Sasaki T."/>
            <person name="Okamoto S."/>
            <person name="Skelly N.A."/>
            <person name="Okamura Y."/>
            <person name="Vlamakis H."/>
            <person name="Li Y."/>
            <person name="Tanoue T."/>
            <person name="Takei H."/>
            <person name="Nittono H."/>
            <person name="Narushima S."/>
            <person name="Irie J."/>
            <person name="Itoh H."/>
            <person name="Moriya K."/>
            <person name="Sugiura Y."/>
            <person name="Suematsu M."/>
            <person name="Moritoki N."/>
            <person name="Shibata S."/>
            <person name="Littman R.D."/>
            <person name="Fischbach A.M."/>
            <person name="Uwamino Y."/>
            <person name="Inoue T."/>
            <person name="Honda A."/>
            <person name="Hattori M."/>
            <person name="Murai T."/>
            <person name="Xavier J.R."/>
            <person name="Hirose N."/>
            <person name="Honda K."/>
        </authorList>
    </citation>
    <scope>NUCLEOTIDE SEQUENCE [LARGE SCALE GENOMIC DNA]</scope>
    <source>
        <strain evidence="12 13">CE91-St30</strain>
    </source>
</reference>
<evidence type="ECO:0000256" key="6">
    <source>
        <dbReference type="ARBA" id="ARBA00022777"/>
    </source>
</evidence>
<evidence type="ECO:0000256" key="7">
    <source>
        <dbReference type="ARBA" id="ARBA00023012"/>
    </source>
</evidence>
<sequence length="440" mass="47926">MRKLRIKFVAIIMAMVAVVLLAVFSTICVINYQQAVGDVYAALDSAIDHDTMPKKELPPTTNSPDGGEQANVPTDDPEGGKHFEIGGKGEGRRFIPVAVYEIASDKTLAAVSDATTASMTDEVLAQASEQVAAAQDGSGQLDSLGLYYMKRTNDNGTFVAFADMSSASEWQTLALTLAAVGIGALLVFFAISLLFSRWALRPVEESWRKQQQFVADASHELKTPLTVMLANTSILLKHPEKTVASQSQWVEAIETETESMQKLVGDMLFLASSDAPKREYAFSPVDLSDIVERNLLQFESLAFEHEIEVSSTVEESIWIDGNALRLERLVSTLLDNAYKYAGEHGRVDVALARTERHVELSVSNSGAVIPPEDIPRIFDRFYRADKARMRSDGGYGLGLAIARSVAEEHGGAIAARSTEEKGTTFTVTWDAKALVSPDGR</sequence>
<evidence type="ECO:0000256" key="5">
    <source>
        <dbReference type="ARBA" id="ARBA00022679"/>
    </source>
</evidence>
<dbReference type="Pfam" id="PF02518">
    <property type="entry name" value="HATPase_c"/>
    <property type="match status" value="1"/>
</dbReference>
<feature type="region of interest" description="Disordered" evidence="9">
    <location>
        <begin position="51"/>
        <end position="88"/>
    </location>
</feature>
<keyword evidence="7" id="KW-0902">Two-component regulatory system</keyword>
<dbReference type="Proteomes" id="UP001320544">
    <property type="component" value="Chromosome"/>
</dbReference>
<dbReference type="SMART" id="SM00388">
    <property type="entry name" value="HisKA"/>
    <property type="match status" value="1"/>
</dbReference>
<dbReference type="EMBL" id="AP025564">
    <property type="protein sequence ID" value="BDE97577.1"/>
    <property type="molecule type" value="Genomic_DNA"/>
</dbReference>
<keyword evidence="13" id="KW-1185">Reference proteome</keyword>
<dbReference type="EC" id="2.7.13.3" evidence="3"/>
<dbReference type="CDD" id="cd00082">
    <property type="entry name" value="HisKA"/>
    <property type="match status" value="1"/>
</dbReference>
<dbReference type="Pfam" id="PF00512">
    <property type="entry name" value="HisKA"/>
    <property type="match status" value="1"/>
</dbReference>
<evidence type="ECO:0000313" key="12">
    <source>
        <dbReference type="EMBL" id="BDE97577.1"/>
    </source>
</evidence>
<dbReference type="SUPFAM" id="SSF47384">
    <property type="entry name" value="Homodimeric domain of signal transducing histidine kinase"/>
    <property type="match status" value="1"/>
</dbReference>
<dbReference type="InterPro" id="IPR003661">
    <property type="entry name" value="HisK_dim/P_dom"/>
</dbReference>
<dbReference type="CDD" id="cd00075">
    <property type="entry name" value="HATPase"/>
    <property type="match status" value="1"/>
</dbReference>
<evidence type="ECO:0000256" key="10">
    <source>
        <dbReference type="SAM" id="Phobius"/>
    </source>
</evidence>
<dbReference type="GO" id="GO:0016301">
    <property type="term" value="F:kinase activity"/>
    <property type="evidence" value="ECO:0007669"/>
    <property type="project" value="UniProtKB-KW"/>
</dbReference>
<dbReference type="SUPFAM" id="SSF55874">
    <property type="entry name" value="ATPase domain of HSP90 chaperone/DNA topoisomerase II/histidine kinase"/>
    <property type="match status" value="1"/>
</dbReference>
<keyword evidence="10" id="KW-0472">Membrane</keyword>
<keyword evidence="4" id="KW-0597">Phosphoprotein</keyword>
<gene>
    <name evidence="12" type="ORF">CE91St30_29100</name>
</gene>
<proteinExistence type="predicted"/>
<keyword evidence="10" id="KW-1133">Transmembrane helix</keyword>
<dbReference type="InterPro" id="IPR050351">
    <property type="entry name" value="BphY/WalK/GraS-like"/>
</dbReference>